<evidence type="ECO:0000313" key="2">
    <source>
        <dbReference type="Proteomes" id="UP001165289"/>
    </source>
</evidence>
<dbReference type="Proteomes" id="UP001165289">
    <property type="component" value="Unassembled WGS sequence"/>
</dbReference>
<accession>A0AAV7KN79</accession>
<organism evidence="1 2">
    <name type="scientific">Oopsacas minuta</name>
    <dbReference type="NCBI Taxonomy" id="111878"/>
    <lineage>
        <taxon>Eukaryota</taxon>
        <taxon>Metazoa</taxon>
        <taxon>Porifera</taxon>
        <taxon>Hexactinellida</taxon>
        <taxon>Hexasterophora</taxon>
        <taxon>Lyssacinosida</taxon>
        <taxon>Leucopsacidae</taxon>
        <taxon>Oopsacas</taxon>
    </lineage>
</organism>
<name>A0AAV7KN79_9METZ</name>
<reference evidence="1 2" key="1">
    <citation type="journal article" date="2023" name="BMC Biol.">
        <title>The compact genome of the sponge Oopsacas minuta (Hexactinellida) is lacking key metazoan core genes.</title>
        <authorList>
            <person name="Santini S."/>
            <person name="Schenkelaars Q."/>
            <person name="Jourda C."/>
            <person name="Duchesne M."/>
            <person name="Belahbib H."/>
            <person name="Rocher C."/>
            <person name="Selva M."/>
            <person name="Riesgo A."/>
            <person name="Vervoort M."/>
            <person name="Leys S.P."/>
            <person name="Kodjabachian L."/>
            <person name="Le Bivic A."/>
            <person name="Borchiellini C."/>
            <person name="Claverie J.M."/>
            <person name="Renard E."/>
        </authorList>
    </citation>
    <scope>NUCLEOTIDE SEQUENCE [LARGE SCALE GENOMIC DNA]</scope>
    <source>
        <strain evidence="1">SPO-2</strain>
    </source>
</reference>
<evidence type="ECO:0008006" key="3">
    <source>
        <dbReference type="Google" id="ProtNLM"/>
    </source>
</evidence>
<evidence type="ECO:0000313" key="1">
    <source>
        <dbReference type="EMBL" id="KAI6662033.1"/>
    </source>
</evidence>
<proteinExistence type="predicted"/>
<dbReference type="AlphaFoldDB" id="A0AAV7KN79"/>
<gene>
    <name evidence="1" type="ORF">LOD99_9620</name>
</gene>
<dbReference type="EMBL" id="JAKMXF010000001">
    <property type="protein sequence ID" value="KAI6662033.1"/>
    <property type="molecule type" value="Genomic_DNA"/>
</dbReference>
<keyword evidence="2" id="KW-1185">Reference proteome</keyword>
<protein>
    <recommendedName>
        <fullName evidence="3">DUF4375 domain-containing protein</fullName>
    </recommendedName>
</protein>
<comment type="caution">
    <text evidence="1">The sequence shown here is derived from an EMBL/GenBank/DDBJ whole genome shotgun (WGS) entry which is preliminary data.</text>
</comment>
<sequence>MPNCSLIKEIERLFAYFRKWSSTISFEDEDGCLEGYEEADIVTPEIAIHLLALTENAFDDFTDLQETVIEYYEQGIEQWEELENIAEAHASLQQSGDELCNLCDGGCQEFIQNKLEQIADQIEEMRVQPIELDNRTSVLAS</sequence>